<protein>
    <submittedName>
        <fullName evidence="1">Uncharacterized protein</fullName>
    </submittedName>
</protein>
<name>A0A6H1Z7Q5_9ZZZZ</name>
<dbReference type="EMBL" id="MT143836">
    <property type="protein sequence ID" value="QJA43491.1"/>
    <property type="molecule type" value="Genomic_DNA"/>
</dbReference>
<accession>A0A6H1Z7Q5</accession>
<evidence type="ECO:0000313" key="1">
    <source>
        <dbReference type="EMBL" id="QJA43491.1"/>
    </source>
</evidence>
<proteinExistence type="predicted"/>
<dbReference type="EMBL" id="MT143648">
    <property type="protein sequence ID" value="QJA99394.1"/>
    <property type="molecule type" value="Genomic_DNA"/>
</dbReference>
<reference evidence="1" key="1">
    <citation type="submission" date="2020-03" db="EMBL/GenBank/DDBJ databases">
        <title>The deep terrestrial virosphere.</title>
        <authorList>
            <person name="Holmfeldt K."/>
            <person name="Nilsson E."/>
            <person name="Simone D."/>
            <person name="Lopez-Fernandez M."/>
            <person name="Wu X."/>
            <person name="de Brujin I."/>
            <person name="Lundin D."/>
            <person name="Andersson A."/>
            <person name="Bertilsson S."/>
            <person name="Dopson M."/>
        </authorList>
    </citation>
    <scope>NUCLEOTIDE SEQUENCE</scope>
    <source>
        <strain evidence="2">MM171A01067</strain>
        <strain evidence="1">MM171B00822</strain>
    </source>
</reference>
<dbReference type="AlphaFoldDB" id="A0A6H1Z7Q5"/>
<sequence length="60" mass="6810">MNWMSVLTSILYQVLKHISPEIKKVIQGLIAELRTKAKATENPWDDILVEILAGIFSVED</sequence>
<organism evidence="1">
    <name type="scientific">viral metagenome</name>
    <dbReference type="NCBI Taxonomy" id="1070528"/>
    <lineage>
        <taxon>unclassified sequences</taxon>
        <taxon>metagenomes</taxon>
        <taxon>organismal metagenomes</taxon>
    </lineage>
</organism>
<evidence type="ECO:0000313" key="2">
    <source>
        <dbReference type="EMBL" id="QJA99394.1"/>
    </source>
</evidence>
<gene>
    <name evidence="2" type="ORF">MM171A01067_0004</name>
    <name evidence="1" type="ORF">MM171B00822_0004</name>
</gene>